<dbReference type="KEGG" id="knv:Pan216_32450"/>
<dbReference type="InterPro" id="IPR058626">
    <property type="entry name" value="MdtA-like_b-barrel"/>
</dbReference>
<dbReference type="GO" id="GO:0030313">
    <property type="term" value="C:cell envelope"/>
    <property type="evidence" value="ECO:0007669"/>
    <property type="project" value="UniProtKB-SubCell"/>
</dbReference>
<protein>
    <submittedName>
        <fullName evidence="9">Multidrug resistance protein MdtA</fullName>
    </submittedName>
</protein>
<dbReference type="Pfam" id="PF25917">
    <property type="entry name" value="BSH_RND"/>
    <property type="match status" value="1"/>
</dbReference>
<feature type="coiled-coil region" evidence="3">
    <location>
        <begin position="142"/>
        <end position="169"/>
    </location>
</feature>
<dbReference type="AlphaFoldDB" id="A0A518B5X6"/>
<feature type="domain" description="Multidrug resistance protein MdtA-like barrel-sandwich hybrid" evidence="6">
    <location>
        <begin position="63"/>
        <end position="205"/>
    </location>
</feature>
<proteinExistence type="inferred from homology"/>
<dbReference type="InterPro" id="IPR006143">
    <property type="entry name" value="RND_pump_MFP"/>
</dbReference>
<evidence type="ECO:0000259" key="8">
    <source>
        <dbReference type="Pfam" id="PF25967"/>
    </source>
</evidence>
<dbReference type="RefSeq" id="WP_419192574.1">
    <property type="nucleotide sequence ID" value="NZ_CP036279.1"/>
</dbReference>
<dbReference type="GO" id="GO:0005886">
    <property type="term" value="C:plasma membrane"/>
    <property type="evidence" value="ECO:0007669"/>
    <property type="project" value="TreeGrafter"/>
</dbReference>
<feature type="domain" description="Multidrug resistance protein MdtA-like C-terminal permuted SH3" evidence="8">
    <location>
        <begin position="295"/>
        <end position="353"/>
    </location>
</feature>
<dbReference type="GO" id="GO:0022857">
    <property type="term" value="F:transmembrane transporter activity"/>
    <property type="evidence" value="ECO:0007669"/>
    <property type="project" value="InterPro"/>
</dbReference>
<dbReference type="Pfam" id="PF25944">
    <property type="entry name" value="Beta-barrel_RND"/>
    <property type="match status" value="1"/>
</dbReference>
<dbReference type="Gene3D" id="2.40.420.20">
    <property type="match status" value="1"/>
</dbReference>
<dbReference type="GO" id="GO:0046677">
    <property type="term" value="P:response to antibiotic"/>
    <property type="evidence" value="ECO:0007669"/>
    <property type="project" value="TreeGrafter"/>
</dbReference>
<dbReference type="Pfam" id="PF25876">
    <property type="entry name" value="HH_MFP_RND"/>
    <property type="match status" value="1"/>
</dbReference>
<feature type="domain" description="Multidrug resistance protein MdtA-like beta-barrel" evidence="7">
    <location>
        <begin position="210"/>
        <end position="289"/>
    </location>
</feature>
<evidence type="ECO:0000256" key="4">
    <source>
        <dbReference type="SAM" id="SignalP"/>
    </source>
</evidence>
<dbReference type="NCBIfam" id="TIGR01730">
    <property type="entry name" value="RND_mfp"/>
    <property type="match status" value="1"/>
</dbReference>
<evidence type="ECO:0000256" key="1">
    <source>
        <dbReference type="ARBA" id="ARBA00004196"/>
    </source>
</evidence>
<evidence type="ECO:0000256" key="2">
    <source>
        <dbReference type="ARBA" id="ARBA00009477"/>
    </source>
</evidence>
<feature type="signal peptide" evidence="4">
    <location>
        <begin position="1"/>
        <end position="25"/>
    </location>
</feature>
<dbReference type="Gene3D" id="1.10.287.470">
    <property type="entry name" value="Helix hairpin bin"/>
    <property type="match status" value="1"/>
</dbReference>
<feature type="chain" id="PRO_5022157686" evidence="4">
    <location>
        <begin position="26"/>
        <end position="390"/>
    </location>
</feature>
<reference evidence="9 10" key="1">
    <citation type="submission" date="2019-02" db="EMBL/GenBank/DDBJ databases">
        <title>Deep-cultivation of Planctomycetes and their phenomic and genomic characterization uncovers novel biology.</title>
        <authorList>
            <person name="Wiegand S."/>
            <person name="Jogler M."/>
            <person name="Boedeker C."/>
            <person name="Pinto D."/>
            <person name="Vollmers J."/>
            <person name="Rivas-Marin E."/>
            <person name="Kohn T."/>
            <person name="Peeters S.H."/>
            <person name="Heuer A."/>
            <person name="Rast P."/>
            <person name="Oberbeckmann S."/>
            <person name="Bunk B."/>
            <person name="Jeske O."/>
            <person name="Meyerdierks A."/>
            <person name="Storesund J.E."/>
            <person name="Kallscheuer N."/>
            <person name="Luecker S."/>
            <person name="Lage O.M."/>
            <person name="Pohl T."/>
            <person name="Merkel B.J."/>
            <person name="Hornburger P."/>
            <person name="Mueller R.-W."/>
            <person name="Bruemmer F."/>
            <person name="Labrenz M."/>
            <person name="Spormann A.M."/>
            <person name="Op den Camp H."/>
            <person name="Overmann J."/>
            <person name="Amann R."/>
            <person name="Jetten M.S.M."/>
            <person name="Mascher T."/>
            <person name="Medema M.H."/>
            <person name="Devos D.P."/>
            <person name="Kaster A.-K."/>
            <person name="Ovreas L."/>
            <person name="Rohde M."/>
            <person name="Galperin M.Y."/>
            <person name="Jogler C."/>
        </authorList>
    </citation>
    <scope>NUCLEOTIDE SEQUENCE [LARGE SCALE GENOMIC DNA]</scope>
    <source>
        <strain evidence="9 10">Pan216</strain>
    </source>
</reference>
<dbReference type="InterPro" id="IPR058625">
    <property type="entry name" value="MdtA-like_BSH"/>
</dbReference>
<dbReference type="InterPro" id="IPR058624">
    <property type="entry name" value="MdtA-like_HH"/>
</dbReference>
<keyword evidence="3" id="KW-0175">Coiled coil</keyword>
<evidence type="ECO:0000313" key="10">
    <source>
        <dbReference type="Proteomes" id="UP000317093"/>
    </source>
</evidence>
<feature type="domain" description="Multidrug resistance protein MdtA-like alpha-helical hairpin" evidence="5">
    <location>
        <begin position="104"/>
        <end position="172"/>
    </location>
</feature>
<dbReference type="InterPro" id="IPR058627">
    <property type="entry name" value="MdtA-like_C"/>
</dbReference>
<dbReference type="PROSITE" id="PS51257">
    <property type="entry name" value="PROKAR_LIPOPROTEIN"/>
    <property type="match status" value="1"/>
</dbReference>
<gene>
    <name evidence="9" type="primary">mdtA_2</name>
    <name evidence="9" type="ORF">Pan216_32450</name>
</gene>
<dbReference type="Proteomes" id="UP000317093">
    <property type="component" value="Chromosome"/>
</dbReference>
<evidence type="ECO:0000256" key="3">
    <source>
        <dbReference type="SAM" id="Coils"/>
    </source>
</evidence>
<dbReference type="EMBL" id="CP036279">
    <property type="protein sequence ID" value="QDU62378.1"/>
    <property type="molecule type" value="Genomic_DNA"/>
</dbReference>
<dbReference type="PANTHER" id="PTHR30158">
    <property type="entry name" value="ACRA/E-RELATED COMPONENT OF DRUG EFFLUX TRANSPORTER"/>
    <property type="match status" value="1"/>
</dbReference>
<keyword evidence="4" id="KW-0732">Signal</keyword>
<evidence type="ECO:0000259" key="6">
    <source>
        <dbReference type="Pfam" id="PF25917"/>
    </source>
</evidence>
<evidence type="ECO:0000259" key="7">
    <source>
        <dbReference type="Pfam" id="PF25944"/>
    </source>
</evidence>
<sequence length="390" mass="42779" precursor="true">MRPKPRAYRPHLSLVACCLSLSACAVSKAPTKVSKPVPVAVASVSVRHVPLVQRYVGQVDAYRSVELRARVAGELTRVHFQQGQLVSKGDLLITIDPSQYRAKLAQAKADLETDLVKAGTANRELKRYTQLFNHRSISPQLFDEKVKEANALESTIQAERAEVELAQLNLDYCFLHAPVTGVVGEYLVDEGNLVDAYQPQPLAVVRQIEPIYVNFAIPERRLPSVFEAMSRGTLPVTAVINNTLRERGVLTFRDNTVDPATGTLMLQATFANADRHLWPGQFVDVYLTLEELPDAHTIPFRAVMEGPKGPYVFVVDGKRVAIRTIQTGERLDEGENVVVSSGLKPGETVVVRGQLSLSKNTEVAVVERTEVTDAIASTGTAPTPAKDPPR</sequence>
<dbReference type="Pfam" id="PF25967">
    <property type="entry name" value="RND-MFP_C"/>
    <property type="match status" value="1"/>
</dbReference>
<accession>A0A518B5X6</accession>
<dbReference type="SUPFAM" id="SSF111369">
    <property type="entry name" value="HlyD-like secretion proteins"/>
    <property type="match status" value="1"/>
</dbReference>
<dbReference type="Gene3D" id="2.40.50.100">
    <property type="match status" value="1"/>
</dbReference>
<dbReference type="Gene3D" id="2.40.30.170">
    <property type="match status" value="1"/>
</dbReference>
<keyword evidence="10" id="KW-1185">Reference proteome</keyword>
<comment type="subcellular location">
    <subcellularLocation>
        <location evidence="1">Cell envelope</location>
    </subcellularLocation>
</comment>
<name>A0A518B5X6_9BACT</name>
<comment type="similarity">
    <text evidence="2">Belongs to the membrane fusion protein (MFP) (TC 8.A.1) family.</text>
</comment>
<evidence type="ECO:0000313" key="9">
    <source>
        <dbReference type="EMBL" id="QDU62378.1"/>
    </source>
</evidence>
<evidence type="ECO:0000259" key="5">
    <source>
        <dbReference type="Pfam" id="PF25876"/>
    </source>
</evidence>
<organism evidence="9 10">
    <name type="scientific">Kolteria novifilia</name>
    <dbReference type="NCBI Taxonomy" id="2527975"/>
    <lineage>
        <taxon>Bacteria</taxon>
        <taxon>Pseudomonadati</taxon>
        <taxon>Planctomycetota</taxon>
        <taxon>Planctomycetia</taxon>
        <taxon>Kolteriales</taxon>
        <taxon>Kolteriaceae</taxon>
        <taxon>Kolteria</taxon>
    </lineage>
</organism>